<keyword evidence="4" id="KW-1185">Reference proteome</keyword>
<accession>A0A078BCS2</accession>
<sequence length="418" mass="48705">MVVKEFKNSLQLKNYKNQVMAINQSYKELQQRFEKIDEETKNLSINDDLMSKSKIYTSELDDIKDKLEFFTKNNELKDKCRIRMITNQQSLKREIIQTVKNSVRIQFPQNDQNFLKQFDNYFTTKLQSDSNTGFVMKKENILNSDIQKMTPGLLSTRRTHKLMGKNNTTSVLKEIELRISDQIHYAVAENEQTTKQFDLEMLLHNRNNKYKGEMEQLAGTSELIKSGIGEMQYYDGSNYIGEWHIDKKHGHGTYISNAKDKYMGQWFDDMKQGKGKIEYQDGKIYEGDWKFDLQNGNGTMRDPDGYYYEGQWMQGLPHGQGFAFFKDGSRYTGTFVQGDRSGFGVNTFKDGAEYEGEWFKDKMQGQGTFKYNDGKIYIGKFENGHKHGRGELTKLDGKIIEGDWINDALVKIIREISN</sequence>
<dbReference type="Proteomes" id="UP000039865">
    <property type="component" value="Unassembled WGS sequence"/>
</dbReference>
<keyword evidence="2" id="KW-0175">Coiled coil</keyword>
<dbReference type="Pfam" id="PF02493">
    <property type="entry name" value="MORN"/>
    <property type="match status" value="7"/>
</dbReference>
<keyword evidence="1" id="KW-0677">Repeat</keyword>
<gene>
    <name evidence="3" type="primary">Contig14163.g15090</name>
    <name evidence="3" type="ORF">STYLEM_20165</name>
</gene>
<feature type="coiled-coil region" evidence="2">
    <location>
        <begin position="12"/>
        <end position="46"/>
    </location>
</feature>
<evidence type="ECO:0000256" key="1">
    <source>
        <dbReference type="ARBA" id="ARBA00022737"/>
    </source>
</evidence>
<dbReference type="PANTHER" id="PTHR23084">
    <property type="entry name" value="PHOSPHATIDYLINOSITOL-4-PHOSPHATE 5-KINASE RELATED"/>
    <property type="match status" value="1"/>
</dbReference>
<reference evidence="3 4" key="1">
    <citation type="submission" date="2014-06" db="EMBL/GenBank/DDBJ databases">
        <authorList>
            <person name="Swart Estienne"/>
        </authorList>
    </citation>
    <scope>NUCLEOTIDE SEQUENCE [LARGE SCALE GENOMIC DNA]</scope>
    <source>
        <strain evidence="3 4">130c</strain>
    </source>
</reference>
<organism evidence="3 4">
    <name type="scientific">Stylonychia lemnae</name>
    <name type="common">Ciliate</name>
    <dbReference type="NCBI Taxonomy" id="5949"/>
    <lineage>
        <taxon>Eukaryota</taxon>
        <taxon>Sar</taxon>
        <taxon>Alveolata</taxon>
        <taxon>Ciliophora</taxon>
        <taxon>Intramacronucleata</taxon>
        <taxon>Spirotrichea</taxon>
        <taxon>Stichotrichia</taxon>
        <taxon>Sporadotrichida</taxon>
        <taxon>Oxytrichidae</taxon>
        <taxon>Stylonychinae</taxon>
        <taxon>Stylonychia</taxon>
    </lineage>
</organism>
<dbReference type="InterPro" id="IPR003409">
    <property type="entry name" value="MORN"/>
</dbReference>
<dbReference type="PANTHER" id="PTHR23084:SF263">
    <property type="entry name" value="MORN REPEAT-CONTAINING PROTEIN 1"/>
    <property type="match status" value="1"/>
</dbReference>
<evidence type="ECO:0000256" key="2">
    <source>
        <dbReference type="SAM" id="Coils"/>
    </source>
</evidence>
<dbReference type="InParanoid" id="A0A078BCS2"/>
<name>A0A078BCS2_STYLE</name>
<dbReference type="SMART" id="SM00698">
    <property type="entry name" value="MORN"/>
    <property type="match status" value="7"/>
</dbReference>
<dbReference type="Gene3D" id="2.20.110.10">
    <property type="entry name" value="Histone H3 K4-specific methyltransferase SET7/9 N-terminal domain"/>
    <property type="match status" value="4"/>
</dbReference>
<proteinExistence type="predicted"/>
<evidence type="ECO:0008006" key="5">
    <source>
        <dbReference type="Google" id="ProtNLM"/>
    </source>
</evidence>
<dbReference type="AlphaFoldDB" id="A0A078BCS2"/>
<evidence type="ECO:0000313" key="4">
    <source>
        <dbReference type="Proteomes" id="UP000039865"/>
    </source>
</evidence>
<dbReference type="EMBL" id="CCKQ01019012">
    <property type="protein sequence ID" value="CDW91017.1"/>
    <property type="molecule type" value="Genomic_DNA"/>
</dbReference>
<dbReference type="SUPFAM" id="SSF82185">
    <property type="entry name" value="Histone H3 K4-specific methyltransferase SET7/9 N-terminal domain"/>
    <property type="match status" value="2"/>
</dbReference>
<protein>
    <recommendedName>
        <fullName evidence="5">Morn repeat protein</fullName>
    </recommendedName>
</protein>
<dbReference type="OrthoDB" id="270720at2759"/>
<evidence type="ECO:0000313" key="3">
    <source>
        <dbReference type="EMBL" id="CDW91017.1"/>
    </source>
</evidence>